<protein>
    <recommendedName>
        <fullName evidence="8">Golgi to ER traffic-protein</fullName>
    </recommendedName>
</protein>
<evidence type="ECO:0000256" key="2">
    <source>
        <dbReference type="SAM" id="MobiDB-lite"/>
    </source>
</evidence>
<feature type="region of interest" description="Disordered" evidence="2">
    <location>
        <begin position="331"/>
        <end position="669"/>
    </location>
</feature>
<dbReference type="Proteomes" id="UP000324748">
    <property type="component" value="Unassembled WGS sequence"/>
</dbReference>
<feature type="compositionally biased region" description="Low complexity" evidence="2">
    <location>
        <begin position="585"/>
        <end position="596"/>
    </location>
</feature>
<reference evidence="6 7" key="1">
    <citation type="submission" date="2019-05" db="EMBL/GenBank/DDBJ databases">
        <title>Emergence of the Ug99 lineage of the wheat stem rust pathogen through somatic hybridization.</title>
        <authorList>
            <person name="Li F."/>
            <person name="Upadhyaya N.M."/>
            <person name="Sperschneider J."/>
            <person name="Matny O."/>
            <person name="Nguyen-Phuc H."/>
            <person name="Mago R."/>
            <person name="Raley C."/>
            <person name="Miller M.E."/>
            <person name="Silverstein K.A.T."/>
            <person name="Henningsen E."/>
            <person name="Hirsch C.D."/>
            <person name="Visser B."/>
            <person name="Pretorius Z.A."/>
            <person name="Steffenson B.J."/>
            <person name="Schwessinger B."/>
            <person name="Dodds P.N."/>
            <person name="Figueroa M."/>
        </authorList>
    </citation>
    <scope>NUCLEOTIDE SEQUENCE [LARGE SCALE GENOMIC DNA]</scope>
    <source>
        <strain evidence="5">21-0</strain>
        <strain evidence="4 7">Ug99</strain>
    </source>
</reference>
<feature type="compositionally biased region" description="Basic and acidic residues" evidence="2">
    <location>
        <begin position="529"/>
        <end position="549"/>
    </location>
</feature>
<feature type="compositionally biased region" description="Basic and acidic residues" evidence="2">
    <location>
        <begin position="421"/>
        <end position="444"/>
    </location>
</feature>
<evidence type="ECO:0000256" key="3">
    <source>
        <dbReference type="SAM" id="SignalP"/>
    </source>
</evidence>
<evidence type="ECO:0000313" key="7">
    <source>
        <dbReference type="Proteomes" id="UP000325313"/>
    </source>
</evidence>
<evidence type="ECO:0000313" key="4">
    <source>
        <dbReference type="EMBL" id="KAA1080096.1"/>
    </source>
</evidence>
<feature type="compositionally biased region" description="Polar residues" evidence="2">
    <location>
        <begin position="455"/>
        <end position="466"/>
    </location>
</feature>
<feature type="compositionally biased region" description="Polar residues" evidence="2">
    <location>
        <begin position="150"/>
        <end position="167"/>
    </location>
</feature>
<sequence>MFCDKLFWKPSTVWILWAAKTFLRTTSSSIAFTHEAIPGISQAHGNEVSCDERTPLSVVASLDLDSSSEQSEQFDHKKNHRLLNPWRTSSPVAFLDHQPQVSAEKSQVWSHVLIQPGSLFEPVLSSNKKGEDDWGRSLNIPEFGDPMTNDVRSINDEISGSGRSDQAQLPGAAHPRNRDLNIHPISTLSEPGIVTHTHSSDLINMDDQAKSISSQSETFEEQDKRFSQTPHWTPSKSPERFMEPSSSYSLSSPNSLRKYKDVIIQVPELLNEKKPSAANQIKNGQTEYNSRTQFVAGRNSAPVISRLTESPPFAKSKENGVVGIKLENHTKLKDQSKVSPDQTLNSKKSFGHTQAKKELLSDGFGKSEVSQIPPPSNESQLSATMKPLKRNKLNFRETGNVDMKKGNDELTNGPKNGSKKNKIDQSIKKSDHISLKTKPEKQTLKDTSLAKYGSTIASANPVTSPLDQKPENFETNISKGNHSVKKDEKATAIKLLSSSERSIQDRRHLQPCKTNEQKAIMGKKPAVSNEKKTTEINPKRSKDERKSEVLHPSWGNKNRDAQSDESSSVSKLSQELPETNNQREISSTISNGSSSNPDIHESPFQRKKSNGIPQRKSNKTHHERQTGRLPTESDSAYVNGGTEKIDENNNESSKDNQSKESTDIPIFTSDSAKPISEEKNILDLIEKRKYPKIVKVKSNFDARFMVDYESQAEILNSAYQKAKEKYKSENSNKSSASIMSSLKIEPDINKKMRDKINLSCEKVNVQPWKNKNKRQRLKDYPESTIKMFFEMWGKQTVSSWENSGFDMGFMLKLALILNLDHKESHFGISPSYEDKEFYVDFMHMRLDQKKVSIVVDSVYKILGKEEGTRRLEAFCYYLKQNTISAYWSFLKQKKKFDWFRETYYGLNFGLSEEPGLLLEFPAPASWSKALRRFDTKMDYTQEDLAIIYGDQEGLKKLELVDYIDNCPYDDTWWRSIDLESAVVHFGLDPLIILKIGNSLQFGSRDLLDNDKHRIPLEEAFLTILNIITKPRTLPWIESAERAWIYSVFGSLYPDRLRELGYIILSKNVFLENQTKQALSGSDLIWCDLGLEIRESPSQLIPENAKEAMQKYEKISGPFSEYSKIAISIWIRYFCGNPPYASQEVKQEKDKNNFSSRLNFKS</sequence>
<keyword evidence="3" id="KW-0732">Signal</keyword>
<feature type="compositionally biased region" description="Polar residues" evidence="2">
    <location>
        <begin position="227"/>
        <end position="236"/>
    </location>
</feature>
<evidence type="ECO:0000256" key="1">
    <source>
        <dbReference type="SAM" id="Coils"/>
    </source>
</evidence>
<accession>A0A5B0PTJ0</accession>
<dbReference type="EMBL" id="VDEP01000442">
    <property type="protein sequence ID" value="KAA1080096.1"/>
    <property type="molecule type" value="Genomic_DNA"/>
</dbReference>
<feature type="compositionally biased region" description="Polar residues" evidence="2">
    <location>
        <begin position="564"/>
        <end position="584"/>
    </location>
</feature>
<dbReference type="AlphaFoldDB" id="A0A5B0PTJ0"/>
<dbReference type="Proteomes" id="UP000325313">
    <property type="component" value="Unassembled WGS sequence"/>
</dbReference>
<organism evidence="5 6">
    <name type="scientific">Puccinia graminis f. sp. tritici</name>
    <dbReference type="NCBI Taxonomy" id="56615"/>
    <lineage>
        <taxon>Eukaryota</taxon>
        <taxon>Fungi</taxon>
        <taxon>Dikarya</taxon>
        <taxon>Basidiomycota</taxon>
        <taxon>Pucciniomycotina</taxon>
        <taxon>Pucciniomycetes</taxon>
        <taxon>Pucciniales</taxon>
        <taxon>Pucciniaceae</taxon>
        <taxon>Puccinia</taxon>
    </lineage>
</organism>
<evidence type="ECO:0000313" key="5">
    <source>
        <dbReference type="EMBL" id="KAA1103828.1"/>
    </source>
</evidence>
<name>A0A5B0PTJ0_PUCGR</name>
<feature type="compositionally biased region" description="Basic and acidic residues" evidence="2">
    <location>
        <begin position="643"/>
        <end position="662"/>
    </location>
</feature>
<feature type="coiled-coil region" evidence="1">
    <location>
        <begin position="705"/>
        <end position="732"/>
    </location>
</feature>
<evidence type="ECO:0008006" key="8">
    <source>
        <dbReference type="Google" id="ProtNLM"/>
    </source>
</evidence>
<feature type="region of interest" description="Disordered" evidence="2">
    <location>
        <begin position="124"/>
        <end position="186"/>
    </location>
</feature>
<comment type="caution">
    <text evidence="5">The sequence shown here is derived from an EMBL/GenBank/DDBJ whole genome shotgun (WGS) entry which is preliminary data.</text>
</comment>
<feature type="region of interest" description="Disordered" evidence="2">
    <location>
        <begin position="210"/>
        <end position="252"/>
    </location>
</feature>
<dbReference type="OrthoDB" id="2504757at2759"/>
<gene>
    <name evidence="5" type="ORF">PGT21_001887</name>
    <name evidence="4" type="ORF">PGTUg99_009546</name>
</gene>
<evidence type="ECO:0000313" key="6">
    <source>
        <dbReference type="Proteomes" id="UP000324748"/>
    </source>
</evidence>
<proteinExistence type="predicted"/>
<feature type="chain" id="PRO_5036137834" description="Golgi to ER traffic-protein" evidence="3">
    <location>
        <begin position="19"/>
        <end position="1161"/>
    </location>
</feature>
<keyword evidence="1" id="KW-0175">Coiled coil</keyword>
<feature type="compositionally biased region" description="Polar residues" evidence="2">
    <location>
        <begin position="337"/>
        <end position="352"/>
    </location>
</feature>
<keyword evidence="6" id="KW-1185">Reference proteome</keyword>
<feature type="signal peptide" evidence="3">
    <location>
        <begin position="1"/>
        <end position="18"/>
    </location>
</feature>
<dbReference type="EMBL" id="VSWC01000041">
    <property type="protein sequence ID" value="KAA1103828.1"/>
    <property type="molecule type" value="Genomic_DNA"/>
</dbReference>